<dbReference type="PATRIC" id="fig|675816.5.peg.309"/>
<comment type="cofactor">
    <cofactor evidence="2">
        <name>Mn(2+)</name>
        <dbReference type="ChEBI" id="CHEBI:29035"/>
    </cofactor>
</comment>
<dbReference type="GO" id="GO:0046872">
    <property type="term" value="F:metal ion binding"/>
    <property type="evidence" value="ECO:0007669"/>
    <property type="project" value="UniProtKB-KW"/>
</dbReference>
<evidence type="ECO:0000256" key="10">
    <source>
        <dbReference type="ARBA" id="ARBA00023211"/>
    </source>
</evidence>
<evidence type="ECO:0000256" key="8">
    <source>
        <dbReference type="ARBA" id="ARBA00022801"/>
    </source>
</evidence>
<keyword evidence="7" id="KW-0479">Metal-binding</keyword>
<evidence type="ECO:0000259" key="11">
    <source>
        <dbReference type="SMART" id="SM00990"/>
    </source>
</evidence>
<dbReference type="InterPro" id="IPR011856">
    <property type="entry name" value="tRNA_endonuc-like_dom_sf"/>
</dbReference>
<comment type="similarity">
    <text evidence="4">Belongs to the FAN1 family.</text>
</comment>
<reference evidence="13 14" key="3">
    <citation type="journal article" date="2012" name="Int. J. Syst. Evol. Microbiol.">
        <title>Vibrio caribbeanicus sp. nov., isolated from the marine sponge Scleritoderma cyanea.</title>
        <authorList>
            <person name="Hoffmann M."/>
            <person name="Monday S.R."/>
            <person name="Allard M.W."/>
            <person name="Strain E.A."/>
            <person name="Whittaker P."/>
            <person name="Naum M."/>
            <person name="McCarthy P.J."/>
            <person name="Lopez J.V."/>
            <person name="Fischer M."/>
            <person name="Brown E.W."/>
        </authorList>
    </citation>
    <scope>NUCLEOTIDE SEQUENCE [LARGE SCALE GENOMIC DNA]</scope>
    <source>
        <strain evidence="13">CIP 102891</strain>
        <strain evidence="14">CIP 102891 / ATCC 33934</strain>
    </source>
</reference>
<comment type="cofactor">
    <cofactor evidence="3">
        <name>Mg(2+)</name>
        <dbReference type="ChEBI" id="CHEBI:18420"/>
    </cofactor>
</comment>
<protein>
    <recommendedName>
        <fullName evidence="5">phosphodiesterase I</fullName>
        <ecNumber evidence="5">3.1.4.1</ecNumber>
    </recommendedName>
</protein>
<evidence type="ECO:0000313" key="15">
    <source>
        <dbReference type="Proteomes" id="UP000003515"/>
    </source>
</evidence>
<dbReference type="RefSeq" id="WP_004412071.1">
    <property type="nucleotide sequence ID" value="NZ_ACZV01000004.1"/>
</dbReference>
<dbReference type="InterPro" id="IPR033315">
    <property type="entry name" value="Fan1-like"/>
</dbReference>
<dbReference type="InterPro" id="IPR049125">
    <property type="entry name" value="FAN1-like_WH"/>
</dbReference>
<feature type="domain" description="VRR-NUC" evidence="11">
    <location>
        <begin position="424"/>
        <end position="536"/>
    </location>
</feature>
<evidence type="ECO:0000256" key="5">
    <source>
        <dbReference type="ARBA" id="ARBA00012029"/>
    </source>
</evidence>
<keyword evidence="15" id="KW-1185">Reference proteome</keyword>
<dbReference type="Gene3D" id="3.40.1350.10">
    <property type="match status" value="1"/>
</dbReference>
<dbReference type="EC" id="3.1.4.1" evidence="5"/>
<sequence length="537" mass="63185">MSDSIDLAADYYLNNFKKLTQHTLDWYPDFLSPSELEWLTQFDQLEHSAQCLLVRLLSRRGHWFRSDKLQYDEIPSLTDALKQLELSSFIAINSSISEQEFGRVLLTKAELVSLFTPLNKSLNKEQLVAELSPQPYSDFKSLEFDVIELCNPQIISLLLTLFFANTHQDLSQFVLDDLGLHQFESYPLSKTRRFFTARREVDQLLMLADIQSQYAEGNRKDAHYLLTLLESLPHKIGHHYIERKRQHLINDIARDLERLEQYEHSIYWFKQIPLPPARERLVRIYDKLNDINKMSDVVTKILQHPHDLAELEVAKKLKQRVKRKQGEKIPRQKKPVLSEYHLDLDLSSQRVELAVKEYFEQQGYQVFYAENILLNGLFGLAFWDVLFAPVEGAFINQYQHRPLDLYHSDFITKRKEKIDEALHTIQHDGFDHLCSVYAQKYGLSNPFVHWSLFSKTLLDACIKSMPKQLIAELFKVMLQDLKLFRNGMPDLMLFKDGDYHWVEVKGPGDKLQDNQWRWIEQFHRLSVNFSVCYVTSA</sequence>
<dbReference type="eggNOG" id="COG2176">
    <property type="taxonomic scope" value="Bacteria"/>
</dbReference>
<dbReference type="OrthoDB" id="9803913at2"/>
<dbReference type="Proteomes" id="UP000002817">
    <property type="component" value="Unassembled WGS sequence"/>
</dbReference>
<comment type="caution">
    <text evidence="13">The sequence shown here is derived from an EMBL/GenBank/DDBJ whole genome shotgun (WGS) entry which is preliminary data.</text>
</comment>
<evidence type="ECO:0000256" key="1">
    <source>
        <dbReference type="ARBA" id="ARBA00000983"/>
    </source>
</evidence>
<dbReference type="PANTHER" id="PTHR15749:SF4">
    <property type="entry name" value="FANCONI-ASSOCIATED NUCLEASE 1"/>
    <property type="match status" value="1"/>
</dbReference>
<evidence type="ECO:0000313" key="13">
    <source>
        <dbReference type="EMBL" id="EGU54228.1"/>
    </source>
</evidence>
<evidence type="ECO:0000256" key="9">
    <source>
        <dbReference type="ARBA" id="ARBA00022842"/>
    </source>
</evidence>
<dbReference type="Pfam" id="PF08774">
    <property type="entry name" value="VRR_NUC"/>
    <property type="match status" value="1"/>
</dbReference>
<reference evidence="13" key="2">
    <citation type="submission" date="2011-08" db="EMBL/GenBank/DDBJ databases">
        <authorList>
            <person name="Hoffman M."/>
            <person name="Strain E.A."/>
            <person name="Brown E."/>
            <person name="Allard M.W."/>
        </authorList>
    </citation>
    <scope>NUCLEOTIDE SEQUENCE</scope>
    <source>
        <strain evidence="13">CIP 102891</strain>
    </source>
</reference>
<gene>
    <name evidence="12" type="ORF">VIA_001387</name>
    <name evidence="13" type="ORF">VIOR3934_20415</name>
</gene>
<dbReference type="STRING" id="675816.VIA_001387"/>
<dbReference type="EMBL" id="ACZV01000004">
    <property type="protein sequence ID" value="EEX94229.1"/>
    <property type="molecule type" value="Genomic_DNA"/>
</dbReference>
<dbReference type="PANTHER" id="PTHR15749">
    <property type="entry name" value="FANCONI-ASSOCIATED NUCLEASE 1"/>
    <property type="match status" value="1"/>
</dbReference>
<evidence type="ECO:0000256" key="6">
    <source>
        <dbReference type="ARBA" id="ARBA00022722"/>
    </source>
</evidence>
<keyword evidence="6" id="KW-0540">Nuclease</keyword>
<keyword evidence="8" id="KW-0378">Hydrolase</keyword>
<dbReference type="Proteomes" id="UP000003515">
    <property type="component" value="Unassembled WGS sequence"/>
</dbReference>
<evidence type="ECO:0000256" key="4">
    <source>
        <dbReference type="ARBA" id="ARBA00005533"/>
    </source>
</evidence>
<name>C9QFT8_VIBOR</name>
<evidence type="ECO:0000256" key="3">
    <source>
        <dbReference type="ARBA" id="ARBA00001946"/>
    </source>
</evidence>
<dbReference type="EMBL" id="AFWH01000001">
    <property type="protein sequence ID" value="EGU54228.1"/>
    <property type="molecule type" value="Genomic_DNA"/>
</dbReference>
<keyword evidence="10" id="KW-0464">Manganese</keyword>
<dbReference type="SMART" id="SM00990">
    <property type="entry name" value="VRR_NUC"/>
    <property type="match status" value="1"/>
</dbReference>
<evidence type="ECO:0000256" key="7">
    <source>
        <dbReference type="ARBA" id="ARBA00022723"/>
    </source>
</evidence>
<evidence type="ECO:0000256" key="2">
    <source>
        <dbReference type="ARBA" id="ARBA00001936"/>
    </source>
</evidence>
<dbReference type="GO" id="GO:0003676">
    <property type="term" value="F:nucleic acid binding"/>
    <property type="evidence" value="ECO:0007669"/>
    <property type="project" value="InterPro"/>
</dbReference>
<dbReference type="InterPro" id="IPR014883">
    <property type="entry name" value="VRR_NUC"/>
</dbReference>
<keyword evidence="9" id="KW-0460">Magnesium</keyword>
<reference evidence="12 15" key="1">
    <citation type="submission" date="2009-10" db="EMBL/GenBank/DDBJ databases">
        <authorList>
            <consortium name="Los Alamos National Laboratory (LANL)"/>
            <consortium name="National Microbial Pathogen Data Resource (NMPDR)"/>
            <person name="Munk A.C."/>
            <person name="Chertkov O."/>
            <person name="Tapia R."/>
            <person name="Green L."/>
            <person name="Rogers Y."/>
            <person name="Detter J.C."/>
            <person name="Bruce D."/>
            <person name="Brettin T.S."/>
            <person name="Colwell R.R."/>
            <person name="Huq A."/>
            <person name="Grim C.J."/>
            <person name="Hasan N.A."/>
            <person name="Bartels D."/>
            <person name="Vonstein V."/>
        </authorList>
    </citation>
    <scope>NUCLEOTIDE SEQUENCE [LARGE SCALE GENOMIC DNA]</scope>
    <source>
        <strain evidence="12 15">CIP 102891</strain>
    </source>
</reference>
<evidence type="ECO:0000313" key="12">
    <source>
        <dbReference type="EMBL" id="EEX94229.1"/>
    </source>
</evidence>
<dbReference type="Pfam" id="PF21315">
    <property type="entry name" value="FAN1_HTH"/>
    <property type="match status" value="1"/>
</dbReference>
<dbReference type="AlphaFoldDB" id="C9QFT8"/>
<organism evidence="13 14">
    <name type="scientific">Vibrio orientalis CIP 102891 = ATCC 33934</name>
    <dbReference type="NCBI Taxonomy" id="675816"/>
    <lineage>
        <taxon>Bacteria</taxon>
        <taxon>Pseudomonadati</taxon>
        <taxon>Pseudomonadota</taxon>
        <taxon>Gammaproteobacteria</taxon>
        <taxon>Vibrionales</taxon>
        <taxon>Vibrionaceae</taxon>
        <taxon>Vibrio</taxon>
        <taxon>Vibrio oreintalis group</taxon>
    </lineage>
</organism>
<comment type="catalytic activity">
    <reaction evidence="1">
        <text>Hydrolytically removes 5'-nucleotides successively from the 3'-hydroxy termini of 3'-hydroxy-terminated oligonucleotides.</text>
        <dbReference type="EC" id="3.1.4.1"/>
    </reaction>
</comment>
<evidence type="ECO:0000313" key="14">
    <source>
        <dbReference type="Proteomes" id="UP000002817"/>
    </source>
</evidence>
<dbReference type="GO" id="GO:0036297">
    <property type="term" value="P:interstrand cross-link repair"/>
    <property type="evidence" value="ECO:0007669"/>
    <property type="project" value="InterPro"/>
</dbReference>
<dbReference type="GO" id="GO:0004528">
    <property type="term" value="F:phosphodiesterase I activity"/>
    <property type="evidence" value="ECO:0007669"/>
    <property type="project" value="UniProtKB-EC"/>
</dbReference>
<proteinExistence type="inferred from homology"/>
<accession>C9QFT8</accession>